<accession>A0A839HF09</accession>
<keyword evidence="5 6" id="KW-0472">Membrane</keyword>
<gene>
    <name evidence="8" type="ORF">HUK38_06995</name>
</gene>
<feature type="transmembrane region" description="Helical" evidence="6">
    <location>
        <begin position="278"/>
        <end position="299"/>
    </location>
</feature>
<dbReference type="Gene3D" id="3.60.15.10">
    <property type="entry name" value="Ribonuclease Z/Hydroxyacylglutathione hydrolase-like"/>
    <property type="match status" value="1"/>
</dbReference>
<dbReference type="InterPro" id="IPR025405">
    <property type="entry name" value="DUF4131"/>
</dbReference>
<name>A0A839HF09_9GAMM</name>
<evidence type="ECO:0000313" key="8">
    <source>
        <dbReference type="EMBL" id="MBB1125976.1"/>
    </source>
</evidence>
<dbReference type="InterPro" id="IPR035681">
    <property type="entry name" value="ComA-like_MBL"/>
</dbReference>
<dbReference type="GO" id="GO:0030420">
    <property type="term" value="P:establishment of competence for transformation"/>
    <property type="evidence" value="ECO:0007669"/>
    <property type="project" value="InterPro"/>
</dbReference>
<dbReference type="PANTHER" id="PTHR30619:SF1">
    <property type="entry name" value="RECOMBINATION PROTEIN 2"/>
    <property type="match status" value="1"/>
</dbReference>
<comment type="caution">
    <text evidence="8">The sequence shown here is derived from an EMBL/GenBank/DDBJ whole genome shotgun (WGS) entry which is preliminary data.</text>
</comment>
<dbReference type="InterPro" id="IPR004797">
    <property type="entry name" value="Competence_ComEC/Rec2"/>
</dbReference>
<dbReference type="PANTHER" id="PTHR30619">
    <property type="entry name" value="DNA INTERNALIZATION/COMPETENCE PROTEIN COMEC/REC2"/>
    <property type="match status" value="1"/>
</dbReference>
<evidence type="ECO:0000313" key="9">
    <source>
        <dbReference type="Proteomes" id="UP000548632"/>
    </source>
</evidence>
<keyword evidence="2" id="KW-1003">Cell membrane</keyword>
<dbReference type="NCBIfam" id="TIGR00361">
    <property type="entry name" value="ComEC_Rec2"/>
    <property type="match status" value="1"/>
</dbReference>
<feature type="transmembrane region" description="Helical" evidence="6">
    <location>
        <begin position="384"/>
        <end position="409"/>
    </location>
</feature>
<feature type="transmembrane region" description="Helical" evidence="6">
    <location>
        <begin position="479"/>
        <end position="496"/>
    </location>
</feature>
<dbReference type="InterPro" id="IPR036866">
    <property type="entry name" value="RibonucZ/Hydroxyglut_hydro"/>
</dbReference>
<dbReference type="Pfam" id="PF13567">
    <property type="entry name" value="DUF4131"/>
    <property type="match status" value="1"/>
</dbReference>
<dbReference type="InterPro" id="IPR001279">
    <property type="entry name" value="Metallo-B-lactamas"/>
</dbReference>
<feature type="transmembrane region" description="Helical" evidence="6">
    <location>
        <begin position="243"/>
        <end position="266"/>
    </location>
</feature>
<sequence length="780" mass="85041">MQLRNSLAFISGIGGYFIQPHLPATWLVVTALLVTVGIAWRWRWMLPLAIALVGFNYTHFTAGRELANRLDPQWIGQDVQLIGRITNLPDVGERSTRVTFAIESARHQLQPITLPRQVSLSWYATPAQPVPHLRAGSRWQLTARLKPPHGLINPGSFDAERWFATEHLGATGSVRPKPPPQLLAAASGHDRLNRWRQGLSEQIIHALGATPASGLIRALVLGDCTGMTSAQWQIFARTGTSHLIAISGANIGLIAGLLFLITRWLWSRSATLVLWLPAPRAAAIVALISGIGYSALAGFAIATQRAAIMLAVILIATISGRALRPSSGLLLAMIGVLLLDPITILSFGFWLSFGAVALLIYGLSARLSQPISSWRSVLHQPIQLIALWSWTQWVVTLGLLPISGALFGYQSVIGFFINLIIIPLFSIFLPILLTATAASVLFDWSLPLQLMADLLTHTEHLLAQLAQLSWAIIPMSARPVWVLCALGIGILILLAPRGIPARWLGSIWLLPFLFITPSPPAPGQIQFTLLDIGQGLSAVIRTANHTLVYDLGPSYSSGFNSGERVVMPYLRAVGIQHIDQLIISHADNDHAGGLSGLLAGQIPIHHVLSGEPQQLTGVTAAFCQRGQHWHWDGVDFEILHPDQPRNNGNDCSCVLKIRTGQFSVLFTGDISSKIEKELVRVFGAQLNSDLLIAAHHGSAGSTSLQFLQQVAPQWVLYSAGYLNRYRFPTQKVRERVNELGINSLNTATAGAIDFLITPTGFTAPQLARPQAARVWRHVMQ</sequence>
<evidence type="ECO:0000256" key="1">
    <source>
        <dbReference type="ARBA" id="ARBA00004651"/>
    </source>
</evidence>
<dbReference type="AlphaFoldDB" id="A0A839HF09"/>
<dbReference type="SMART" id="SM00849">
    <property type="entry name" value="Lactamase_B"/>
    <property type="match status" value="1"/>
</dbReference>
<protein>
    <submittedName>
        <fullName evidence="8">DNA internalization-related competence protein ComEC/Rec2</fullName>
    </submittedName>
</protein>
<organism evidence="8 9">
    <name type="scientific">Thiospirillum jenense</name>
    <dbReference type="NCBI Taxonomy" id="1653858"/>
    <lineage>
        <taxon>Bacteria</taxon>
        <taxon>Pseudomonadati</taxon>
        <taxon>Pseudomonadota</taxon>
        <taxon>Gammaproteobacteria</taxon>
        <taxon>Chromatiales</taxon>
        <taxon>Chromatiaceae</taxon>
        <taxon>Thiospirillum</taxon>
    </lineage>
</organism>
<evidence type="ECO:0000256" key="6">
    <source>
        <dbReference type="SAM" id="Phobius"/>
    </source>
</evidence>
<dbReference type="InterPro" id="IPR004477">
    <property type="entry name" value="ComEC_N"/>
</dbReference>
<dbReference type="SUPFAM" id="SSF56281">
    <property type="entry name" value="Metallo-hydrolase/oxidoreductase"/>
    <property type="match status" value="1"/>
</dbReference>
<dbReference type="GO" id="GO:0005886">
    <property type="term" value="C:plasma membrane"/>
    <property type="evidence" value="ECO:0007669"/>
    <property type="project" value="UniProtKB-SubCell"/>
</dbReference>
<dbReference type="Pfam" id="PF00753">
    <property type="entry name" value="Lactamase_B"/>
    <property type="match status" value="1"/>
</dbReference>
<evidence type="ECO:0000256" key="2">
    <source>
        <dbReference type="ARBA" id="ARBA00022475"/>
    </source>
</evidence>
<dbReference type="Proteomes" id="UP000548632">
    <property type="component" value="Unassembled WGS sequence"/>
</dbReference>
<feature type="domain" description="Metallo-beta-lactamase" evidence="7">
    <location>
        <begin position="534"/>
        <end position="721"/>
    </location>
</feature>
<dbReference type="InterPro" id="IPR052159">
    <property type="entry name" value="Competence_DNA_uptake"/>
</dbReference>
<feature type="transmembrane region" description="Helical" evidence="6">
    <location>
        <begin position="330"/>
        <end position="363"/>
    </location>
</feature>
<dbReference type="Pfam" id="PF03772">
    <property type="entry name" value="Competence"/>
    <property type="match status" value="1"/>
</dbReference>
<evidence type="ECO:0000259" key="7">
    <source>
        <dbReference type="SMART" id="SM00849"/>
    </source>
</evidence>
<evidence type="ECO:0000256" key="4">
    <source>
        <dbReference type="ARBA" id="ARBA00022989"/>
    </source>
</evidence>
<evidence type="ECO:0000256" key="5">
    <source>
        <dbReference type="ARBA" id="ARBA00023136"/>
    </source>
</evidence>
<keyword evidence="4 6" id="KW-1133">Transmembrane helix</keyword>
<dbReference type="EMBL" id="JABVCQ010000012">
    <property type="protein sequence ID" value="MBB1125976.1"/>
    <property type="molecule type" value="Genomic_DNA"/>
</dbReference>
<feature type="transmembrane region" description="Helical" evidence="6">
    <location>
        <begin position="306"/>
        <end position="324"/>
    </location>
</feature>
<dbReference type="NCBIfam" id="TIGR00360">
    <property type="entry name" value="ComEC_N-term"/>
    <property type="match status" value="1"/>
</dbReference>
<keyword evidence="3 6" id="KW-0812">Transmembrane</keyword>
<feature type="transmembrane region" description="Helical" evidence="6">
    <location>
        <begin position="415"/>
        <end position="442"/>
    </location>
</feature>
<keyword evidence="9" id="KW-1185">Reference proteome</keyword>
<comment type="subcellular location">
    <subcellularLocation>
        <location evidence="1">Cell membrane</location>
        <topology evidence="1">Multi-pass membrane protein</topology>
    </subcellularLocation>
</comment>
<reference evidence="8 9" key="1">
    <citation type="journal article" date="2020" name="Arch. Microbiol.">
        <title>The genome sequence of the giant phototrophic gammaproteobacterium Thiospirillum jenense gives insight into its physiological properties and phylogenetic relationships.</title>
        <authorList>
            <person name="Imhoff J.F."/>
            <person name="Meyer T.E."/>
            <person name="Kyndt J.A."/>
        </authorList>
    </citation>
    <scope>NUCLEOTIDE SEQUENCE [LARGE SCALE GENOMIC DNA]</scope>
    <source>
        <strain evidence="8 9">DSM 216</strain>
    </source>
</reference>
<dbReference type="RefSeq" id="WP_182583606.1">
    <property type="nucleotide sequence ID" value="NZ_JABVCQ010000012.1"/>
</dbReference>
<dbReference type="CDD" id="cd07731">
    <property type="entry name" value="ComA-like_MBL-fold"/>
    <property type="match status" value="1"/>
</dbReference>
<evidence type="ECO:0000256" key="3">
    <source>
        <dbReference type="ARBA" id="ARBA00022692"/>
    </source>
</evidence>
<proteinExistence type="predicted"/>